<dbReference type="InterPro" id="IPR003594">
    <property type="entry name" value="HATPase_dom"/>
</dbReference>
<evidence type="ECO:0000256" key="1">
    <source>
        <dbReference type="ARBA" id="ARBA00000085"/>
    </source>
</evidence>
<feature type="domain" description="Histidine kinase" evidence="15">
    <location>
        <begin position="1051"/>
        <end position="1263"/>
    </location>
</feature>
<dbReference type="PANTHER" id="PTHR45528">
    <property type="entry name" value="SENSOR HISTIDINE KINASE CPXA"/>
    <property type="match status" value="1"/>
</dbReference>
<comment type="subcellular location">
    <subcellularLocation>
        <location evidence="2">Cell membrane</location>
        <topology evidence="2">Multi-pass membrane protein</topology>
    </subcellularLocation>
</comment>
<feature type="transmembrane region" description="Helical" evidence="14">
    <location>
        <begin position="275"/>
        <end position="296"/>
    </location>
</feature>
<evidence type="ECO:0000256" key="2">
    <source>
        <dbReference type="ARBA" id="ARBA00004651"/>
    </source>
</evidence>
<dbReference type="PANTHER" id="PTHR45528:SF1">
    <property type="entry name" value="SENSOR HISTIDINE KINASE CPXA"/>
    <property type="match status" value="1"/>
</dbReference>
<dbReference type="GO" id="GO:0005524">
    <property type="term" value="F:ATP binding"/>
    <property type="evidence" value="ECO:0007669"/>
    <property type="project" value="UniProtKB-KW"/>
</dbReference>
<gene>
    <name evidence="17" type="ORF">ABR189_02040</name>
</gene>
<name>A0ABV2T1W4_9BACT</name>
<dbReference type="Gene3D" id="3.30.565.10">
    <property type="entry name" value="Histidine kinase-like ATPase, C-terminal domain"/>
    <property type="match status" value="1"/>
</dbReference>
<comment type="catalytic activity">
    <reaction evidence="1">
        <text>ATP + protein L-histidine = ADP + protein N-phospho-L-histidine.</text>
        <dbReference type="EC" id="2.7.13.3"/>
    </reaction>
</comment>
<dbReference type="SUPFAM" id="SSF55874">
    <property type="entry name" value="ATPase domain of HSP90 chaperone/DNA topoisomerase II/histidine kinase"/>
    <property type="match status" value="1"/>
</dbReference>
<dbReference type="SMART" id="SM00387">
    <property type="entry name" value="HATPase_c"/>
    <property type="match status" value="1"/>
</dbReference>
<feature type="transmembrane region" description="Helical" evidence="14">
    <location>
        <begin position="205"/>
        <end position="226"/>
    </location>
</feature>
<evidence type="ECO:0000256" key="3">
    <source>
        <dbReference type="ARBA" id="ARBA00012438"/>
    </source>
</evidence>
<dbReference type="EMBL" id="JBEXAC010000001">
    <property type="protein sequence ID" value="MET6996124.1"/>
    <property type="molecule type" value="Genomic_DNA"/>
</dbReference>
<feature type="transmembrane region" description="Helical" evidence="14">
    <location>
        <begin position="740"/>
        <end position="762"/>
    </location>
</feature>
<dbReference type="Pfam" id="PF02518">
    <property type="entry name" value="HATPase_c"/>
    <property type="match status" value="1"/>
</dbReference>
<dbReference type="Gene3D" id="1.10.287.130">
    <property type="match status" value="1"/>
</dbReference>
<evidence type="ECO:0000256" key="5">
    <source>
        <dbReference type="ARBA" id="ARBA00022553"/>
    </source>
</evidence>
<keyword evidence="10 17" id="KW-0067">ATP-binding</keyword>
<evidence type="ECO:0000313" key="18">
    <source>
        <dbReference type="Proteomes" id="UP001549749"/>
    </source>
</evidence>
<dbReference type="Pfam" id="PF00512">
    <property type="entry name" value="HisKA"/>
    <property type="match status" value="1"/>
</dbReference>
<comment type="caution">
    <text evidence="17">The sequence shown here is derived from an EMBL/GenBank/DDBJ whole genome shotgun (WGS) entry which is preliminary data.</text>
</comment>
<dbReference type="InterPro" id="IPR004358">
    <property type="entry name" value="Sig_transdc_His_kin-like_C"/>
</dbReference>
<keyword evidence="6" id="KW-0808">Transferase</keyword>
<organism evidence="17 18">
    <name type="scientific">Chitinophaga defluvii</name>
    <dbReference type="NCBI Taxonomy" id="3163343"/>
    <lineage>
        <taxon>Bacteria</taxon>
        <taxon>Pseudomonadati</taxon>
        <taxon>Bacteroidota</taxon>
        <taxon>Chitinophagia</taxon>
        <taxon>Chitinophagales</taxon>
        <taxon>Chitinophagaceae</taxon>
        <taxon>Chitinophaga</taxon>
    </lineage>
</organism>
<keyword evidence="11 14" id="KW-1133">Transmembrane helix</keyword>
<feature type="transmembrane region" description="Helical" evidence="14">
    <location>
        <begin position="316"/>
        <end position="341"/>
    </location>
</feature>
<feature type="transmembrane region" description="Helical" evidence="14">
    <location>
        <begin position="397"/>
        <end position="413"/>
    </location>
</feature>
<accession>A0ABV2T1W4</accession>
<evidence type="ECO:0000256" key="6">
    <source>
        <dbReference type="ARBA" id="ARBA00022679"/>
    </source>
</evidence>
<keyword evidence="13 14" id="KW-0472">Membrane</keyword>
<protein>
    <recommendedName>
        <fullName evidence="3">histidine kinase</fullName>
        <ecNumber evidence="3">2.7.13.3</ecNumber>
    </recommendedName>
</protein>
<feature type="transmembrane region" description="Helical" evidence="14">
    <location>
        <begin position="958"/>
        <end position="980"/>
    </location>
</feature>
<evidence type="ECO:0000256" key="8">
    <source>
        <dbReference type="ARBA" id="ARBA00022741"/>
    </source>
</evidence>
<keyword evidence="9" id="KW-0418">Kinase</keyword>
<evidence type="ECO:0000256" key="10">
    <source>
        <dbReference type="ARBA" id="ARBA00022840"/>
    </source>
</evidence>
<feature type="domain" description="HAMP" evidence="16">
    <location>
        <begin position="982"/>
        <end position="1034"/>
    </location>
</feature>
<feature type="transmembrane region" description="Helical" evidence="14">
    <location>
        <begin position="361"/>
        <end position="385"/>
    </location>
</feature>
<evidence type="ECO:0000256" key="11">
    <source>
        <dbReference type="ARBA" id="ARBA00022989"/>
    </source>
</evidence>
<feature type="transmembrane region" description="Helical" evidence="14">
    <location>
        <begin position="233"/>
        <end position="255"/>
    </location>
</feature>
<reference evidence="17 18" key="1">
    <citation type="submission" date="2024-06" db="EMBL/GenBank/DDBJ databases">
        <title>Chitinophaga defluvii sp. nov., isolated from municipal sewage.</title>
        <authorList>
            <person name="Zhang L."/>
        </authorList>
    </citation>
    <scope>NUCLEOTIDE SEQUENCE [LARGE SCALE GENOMIC DNA]</scope>
    <source>
        <strain evidence="17 18">H8</strain>
    </source>
</reference>
<dbReference type="InterPro" id="IPR036097">
    <property type="entry name" value="HisK_dim/P_sf"/>
</dbReference>
<sequence length="1264" mass="145415">MLIIAAWLFTFAFLFSNYWSYYSSPTGVKRSLEKSIHERERAFDRLSADTTVVNSLLTRNYTQEVLNKLYKPDYHVFAYDSSTSGRWLTFWSTNLVQPDELPNPLQEGISFQKLKNGYYEIICKKLADNAGHQQFLVGLIPVMMDYSINNNYLVNHFYDKPELGPEYTINLRPPGIPVMSRDKAILFYLHYDAGRHAHPPNMLSVSLRILGCICVLIFINLFATLLAKNKNPLYGFFFLAVIVIIFRTLSYLYPFPFNLRALDLFAPQIYAKDEIFRSLGDLFINILLAFWLILFFREHVKTINPPVIKGKRQQWIITIIASFVMYIVGQFLSELIQSLVIDSKISFDVTDFFSLLNEYSIIGFIVLGFIAFSFLFFSQIINYLLNELTSFRYRTKYFFLAGAGIVWLLLRINHPEITYSIAMVIWLVVYVMLLDALSDRFENSIATVPFLFWLFLLTITTSGVLVYYNTQKELTSRERMAEELSKQKDPYLEMLLNDVGKRMDKDEFMQFFFQDSHNRISKEDLENELKQKYFKGYLNRFNINFYLFDGNGAPLYRSDTTSLFTFNRIFTAPESRLSGNDLYYHERSFKDYRYIGRRTFYRQGATDTAHHTNLPKNPDGSAIDLGAEVEPAIGYMVYELTPALFNTDRLYPELLVSGDMYDPNKETSAIYSYAVYDNGILVNNNNDFPFPIKLYAHDIPAEDVTVKSERGYSELIYKASKEKVVIVVKESRNFIEFITLFAYMFCLFLLIITVYKGLDLLIKARMRISNMKTLVNISIRKKVHGTIVFIVVFAFVILGLTTILFFIDRSESQNRERLSKTIGEVAHDVEKVFSNQYRSDDLEYIYDPIFLDELSMAVSGIADDRALDINVYDQDGNLQLTTQPLINEKGLLSKKIDPKAYYQLFRLNRIQFIQKEKIGSMGYLSGYVPLRNNGEVYAYLNVPYFATQTELNRQISNFLVALINFNAFIFLIAGILALLITNSITKSFSLVTEKLRHVNLGQHNDEIEWNKDDEIGVLVKEYNKMVRKLEVSAAKLAKSEREGAWREMARQVAHEIKNPLTPMKLSIQYLQRAIDGDSPNVKELSRSVAGTLVEQIEHLANIASDFSAFARIGEPNNEVLLLNEMLYSLTGLYQGQPDCDIRYEEAAQGLHIFADKTQMNRLFTNLLQNAIQAIPEYRKGEVLLRISAQADGWVIVSVTDNGSGISPEVKPKIFVPNFTTKSSGTGLGLAMCKNIVEQAHGEIWFETTAGEGTTFYVKLPLVEE</sequence>
<dbReference type="PROSITE" id="PS50885">
    <property type="entry name" value="HAMP"/>
    <property type="match status" value="1"/>
</dbReference>
<dbReference type="InterPro" id="IPR003661">
    <property type="entry name" value="HisK_dim/P_dom"/>
</dbReference>
<evidence type="ECO:0000256" key="13">
    <source>
        <dbReference type="ARBA" id="ARBA00023136"/>
    </source>
</evidence>
<keyword evidence="18" id="KW-1185">Reference proteome</keyword>
<feature type="transmembrane region" description="Helical" evidence="14">
    <location>
        <begin position="783"/>
        <end position="807"/>
    </location>
</feature>
<evidence type="ECO:0000259" key="15">
    <source>
        <dbReference type="PROSITE" id="PS50109"/>
    </source>
</evidence>
<evidence type="ECO:0000313" key="17">
    <source>
        <dbReference type="EMBL" id="MET6996124.1"/>
    </source>
</evidence>
<keyword evidence="4" id="KW-1003">Cell membrane</keyword>
<dbReference type="SUPFAM" id="SSF47384">
    <property type="entry name" value="Homodimeric domain of signal transducing histidine kinase"/>
    <property type="match status" value="1"/>
</dbReference>
<proteinExistence type="predicted"/>
<dbReference type="InterPro" id="IPR003660">
    <property type="entry name" value="HAMP_dom"/>
</dbReference>
<dbReference type="InterPro" id="IPR050398">
    <property type="entry name" value="HssS/ArlS-like"/>
</dbReference>
<evidence type="ECO:0000256" key="4">
    <source>
        <dbReference type="ARBA" id="ARBA00022475"/>
    </source>
</evidence>
<dbReference type="EC" id="2.7.13.3" evidence="3"/>
<evidence type="ECO:0000256" key="9">
    <source>
        <dbReference type="ARBA" id="ARBA00022777"/>
    </source>
</evidence>
<dbReference type="PRINTS" id="PR00344">
    <property type="entry name" value="BCTRLSENSOR"/>
</dbReference>
<evidence type="ECO:0000256" key="14">
    <source>
        <dbReference type="SAM" id="Phobius"/>
    </source>
</evidence>
<dbReference type="InterPro" id="IPR005467">
    <property type="entry name" value="His_kinase_dom"/>
</dbReference>
<keyword evidence="7 14" id="KW-0812">Transmembrane</keyword>
<dbReference type="InterPro" id="IPR036890">
    <property type="entry name" value="HATPase_C_sf"/>
</dbReference>
<keyword evidence="5" id="KW-0597">Phosphoprotein</keyword>
<keyword evidence="8" id="KW-0547">Nucleotide-binding</keyword>
<dbReference type="Gene3D" id="6.10.340.10">
    <property type="match status" value="1"/>
</dbReference>
<dbReference type="RefSeq" id="WP_354658772.1">
    <property type="nucleotide sequence ID" value="NZ_JBEXAC010000001.1"/>
</dbReference>
<evidence type="ECO:0000256" key="7">
    <source>
        <dbReference type="ARBA" id="ARBA00022692"/>
    </source>
</evidence>
<evidence type="ECO:0000256" key="12">
    <source>
        <dbReference type="ARBA" id="ARBA00023012"/>
    </source>
</evidence>
<evidence type="ECO:0000259" key="16">
    <source>
        <dbReference type="PROSITE" id="PS50885"/>
    </source>
</evidence>
<keyword evidence="12" id="KW-0902">Two-component regulatory system</keyword>
<dbReference type="CDD" id="cd00082">
    <property type="entry name" value="HisKA"/>
    <property type="match status" value="1"/>
</dbReference>
<dbReference type="SMART" id="SM00388">
    <property type="entry name" value="HisKA"/>
    <property type="match status" value="1"/>
</dbReference>
<dbReference type="PROSITE" id="PS50109">
    <property type="entry name" value="HIS_KIN"/>
    <property type="match status" value="1"/>
</dbReference>
<dbReference type="Proteomes" id="UP001549749">
    <property type="component" value="Unassembled WGS sequence"/>
</dbReference>
<feature type="transmembrane region" description="Helical" evidence="14">
    <location>
        <begin position="450"/>
        <end position="468"/>
    </location>
</feature>